<keyword evidence="11" id="KW-1185">Reference proteome</keyword>
<gene>
    <name evidence="10" type="ORF">G9U52_30290</name>
</gene>
<dbReference type="InterPro" id="IPR017853">
    <property type="entry name" value="GH"/>
</dbReference>
<dbReference type="EC" id="3.2.1.23" evidence="3"/>
<evidence type="ECO:0000256" key="7">
    <source>
        <dbReference type="ARBA" id="ARBA00023295"/>
    </source>
</evidence>
<dbReference type="InterPro" id="IPR029062">
    <property type="entry name" value="Class_I_gatase-like"/>
</dbReference>
<evidence type="ECO:0000313" key="11">
    <source>
        <dbReference type="Proteomes" id="UP001165962"/>
    </source>
</evidence>
<reference evidence="10" key="1">
    <citation type="submission" date="2020-03" db="EMBL/GenBank/DDBJ databases">
        <title>Draft sequencing of Paenibacilllus sp. S3N08.</title>
        <authorList>
            <person name="Kim D.-U."/>
        </authorList>
    </citation>
    <scope>NUCLEOTIDE SEQUENCE</scope>
    <source>
        <strain evidence="10">S3N08</strain>
    </source>
</reference>
<dbReference type="InterPro" id="IPR003476">
    <property type="entry name" value="Glyco_hydro_42"/>
</dbReference>
<evidence type="ECO:0000256" key="4">
    <source>
        <dbReference type="ARBA" id="ARBA00022723"/>
    </source>
</evidence>
<comment type="similarity">
    <text evidence="2">Belongs to the glycosyl hydrolase 42 family.</text>
</comment>
<evidence type="ECO:0000256" key="1">
    <source>
        <dbReference type="ARBA" id="ARBA00001412"/>
    </source>
</evidence>
<dbReference type="PANTHER" id="PTHR36447:SF2">
    <property type="entry name" value="BETA-GALACTOSIDASE YESZ"/>
    <property type="match status" value="1"/>
</dbReference>
<evidence type="ECO:0000259" key="8">
    <source>
        <dbReference type="Pfam" id="PF02449"/>
    </source>
</evidence>
<dbReference type="SUPFAM" id="SSF51445">
    <property type="entry name" value="(Trans)glycosidases"/>
    <property type="match status" value="1"/>
</dbReference>
<dbReference type="PANTHER" id="PTHR36447">
    <property type="entry name" value="BETA-GALACTOSIDASE GANA"/>
    <property type="match status" value="1"/>
</dbReference>
<keyword evidence="4" id="KW-0479">Metal-binding</keyword>
<keyword evidence="5" id="KW-0378">Hydrolase</keyword>
<keyword evidence="6" id="KW-0862">Zinc</keyword>
<dbReference type="Gene3D" id="3.20.20.80">
    <property type="entry name" value="Glycosidases"/>
    <property type="match status" value="1"/>
</dbReference>
<dbReference type="CDD" id="cd03143">
    <property type="entry name" value="A4_beta-galactosidase_middle_domain"/>
    <property type="match status" value="1"/>
</dbReference>
<feature type="domain" description="Beta-galactosidase trimerisation" evidence="9">
    <location>
        <begin position="438"/>
        <end position="612"/>
    </location>
</feature>
<feature type="domain" description="Glycoside hydrolase family 42 N-terminal" evidence="8">
    <location>
        <begin position="22"/>
        <end position="362"/>
    </location>
</feature>
<evidence type="ECO:0000256" key="5">
    <source>
        <dbReference type="ARBA" id="ARBA00022801"/>
    </source>
</evidence>
<proteinExistence type="inferred from homology"/>
<dbReference type="Pfam" id="PF08532">
    <property type="entry name" value="Glyco_hydro_42M"/>
    <property type="match status" value="1"/>
</dbReference>
<dbReference type="Proteomes" id="UP001165962">
    <property type="component" value="Unassembled WGS sequence"/>
</dbReference>
<dbReference type="RefSeq" id="WP_166154744.1">
    <property type="nucleotide sequence ID" value="NZ_JAAOIW010000016.1"/>
</dbReference>
<dbReference type="Pfam" id="PF02449">
    <property type="entry name" value="Glyco_hydro_42"/>
    <property type="match status" value="1"/>
</dbReference>
<comment type="caution">
    <text evidence="10">The sequence shown here is derived from an EMBL/GenBank/DDBJ whole genome shotgun (WGS) entry which is preliminary data.</text>
</comment>
<comment type="catalytic activity">
    <reaction evidence="1">
        <text>Hydrolysis of terminal non-reducing beta-D-galactose residues in beta-D-galactosides.</text>
        <dbReference type="EC" id="3.2.1.23"/>
    </reaction>
</comment>
<accession>A0ABX0JD76</accession>
<dbReference type="SUPFAM" id="SSF52317">
    <property type="entry name" value="Class I glutamine amidotransferase-like"/>
    <property type="match status" value="1"/>
</dbReference>
<dbReference type="InterPro" id="IPR013738">
    <property type="entry name" value="Beta_galactosidase_Trimer"/>
</dbReference>
<evidence type="ECO:0000313" key="10">
    <source>
        <dbReference type="EMBL" id="NHN34112.1"/>
    </source>
</evidence>
<evidence type="ECO:0000256" key="2">
    <source>
        <dbReference type="ARBA" id="ARBA00005940"/>
    </source>
</evidence>
<dbReference type="Gene3D" id="3.40.50.880">
    <property type="match status" value="1"/>
</dbReference>
<name>A0ABX0JD76_9BACL</name>
<evidence type="ECO:0000256" key="6">
    <source>
        <dbReference type="ARBA" id="ARBA00022833"/>
    </source>
</evidence>
<protein>
    <recommendedName>
        <fullName evidence="3">beta-galactosidase</fullName>
        <ecNumber evidence="3">3.2.1.23</ecNumber>
    </recommendedName>
</protein>
<evidence type="ECO:0000259" key="9">
    <source>
        <dbReference type="Pfam" id="PF08532"/>
    </source>
</evidence>
<dbReference type="EMBL" id="JAAOIW010000016">
    <property type="protein sequence ID" value="NHN34112.1"/>
    <property type="molecule type" value="Genomic_DNA"/>
</dbReference>
<dbReference type="InterPro" id="IPR013529">
    <property type="entry name" value="Glyco_hydro_42_N"/>
</dbReference>
<organism evidence="10 11">
    <name type="scientific">Paenibacillus agricola</name>
    <dbReference type="NCBI Taxonomy" id="2716264"/>
    <lineage>
        <taxon>Bacteria</taxon>
        <taxon>Bacillati</taxon>
        <taxon>Bacillota</taxon>
        <taxon>Bacilli</taxon>
        <taxon>Bacillales</taxon>
        <taxon>Paenibacillaceae</taxon>
        <taxon>Paenibacillus</taxon>
    </lineage>
</organism>
<sequence length="700" mass="78790">MAKKKLPQVPYGAVYFRKSNPPQEDWERDYAVAREDGYNMFRHWFMWSAIEVAPGVFDWEEYDQHMELAAKNGIQTVISEMMTFAPEWAFTKYPDALHTNVDGKKIHSMMGGSSAVGGYGGLCFDSDEVKALGERFLTELVMHYKDHPSMVGYDILNECNFQTTGMCYCEHSRAKYRQWLQAKYGDLKTLGVTWRRYSYTDWNDVQPPAKVGLYPESFDWIEFNKQNLYAKMKWRSDLIASLDTDNYITAHGEAASLVKMAASGSDDWESARHVEIYGFTWVATRKGSDPWKQWHAVDLTRSGSNGKPFWHAEMQGGPLWLQPQLTGRPRQDGRITKAEDIRLWNMISLAGGATGLLFPRWRPLLDGPLFGAFGPYEMDGSRTDRSAMASSIAKWANEPAQASLFSSSPIKGDIGILVVPETETFNHIYSREVKCDYYSSTMWGAYRGFFDNNLQPDWVHIDQIDAYEVIYFPYPIMLKQAQAQKLKQWVKRGGTLICEGCPAYFGDFGTVGTVQPNLGLDEVFGARQQHVEFMPDIADPIVFEINGAAVKGGVFLQSYKLTTGTAIGNYEDGTIAAVENSFGAGKVLLVGTFPSEAYYRTSDAGTKKFFADVFTWSGKEQSVRVNNPLVQVRLHEGSGGKFVWIINSSDAEAAVELHISDKFAQVSVVEKLWGEPEAEFQGNQLKVALPAKDALILKLQ</sequence>
<evidence type="ECO:0000256" key="3">
    <source>
        <dbReference type="ARBA" id="ARBA00012756"/>
    </source>
</evidence>
<keyword evidence="7" id="KW-0326">Glycosidase</keyword>